<evidence type="ECO:0000256" key="7">
    <source>
        <dbReference type="ARBA" id="ARBA00023315"/>
    </source>
</evidence>
<feature type="binding site" evidence="10">
    <location>
        <begin position="443"/>
        <end position="444"/>
    </location>
    <ligand>
        <name>L-glutamate</name>
        <dbReference type="ChEBI" id="CHEBI:29985"/>
    </ligand>
</feature>
<reference evidence="13 14" key="1">
    <citation type="submission" date="2020-09" db="EMBL/GenBank/DDBJ databases">
        <title>Draft genome of Gelidibacter salicanalis PAMC21136.</title>
        <authorList>
            <person name="Park H."/>
        </authorList>
    </citation>
    <scope>NUCLEOTIDE SEQUENCE [LARGE SCALE GENOMIC DNA]</scope>
    <source>
        <strain evidence="13 14">PAMC21136</strain>
    </source>
</reference>
<dbReference type="PANTHER" id="PTHR43199:SF1">
    <property type="entry name" value="GLUTATHIONE HYDROLASE PROENZYME"/>
    <property type="match status" value="1"/>
</dbReference>
<evidence type="ECO:0000256" key="2">
    <source>
        <dbReference type="ARBA" id="ARBA00001089"/>
    </source>
</evidence>
<feature type="active site" description="Nucleophile" evidence="9">
    <location>
        <position position="372"/>
    </location>
</feature>
<keyword evidence="4 11" id="KW-0808">Transferase</keyword>
<keyword evidence="6 11" id="KW-0865">Zymogen</keyword>
<evidence type="ECO:0000256" key="8">
    <source>
        <dbReference type="ARBA" id="ARBA00047417"/>
    </source>
</evidence>
<comment type="pathway">
    <text evidence="11">Sulfur metabolism; glutathione metabolism.</text>
</comment>
<keyword evidence="11" id="KW-0317">Glutathione biosynthesis</keyword>
<dbReference type="InterPro" id="IPR051792">
    <property type="entry name" value="GGT_bact"/>
</dbReference>
<dbReference type="EMBL" id="JAEHJZ010000046">
    <property type="protein sequence ID" value="MBJ7882380.1"/>
    <property type="molecule type" value="Genomic_DNA"/>
</dbReference>
<dbReference type="GO" id="GO:0006750">
    <property type="term" value="P:glutathione biosynthetic process"/>
    <property type="evidence" value="ECO:0007669"/>
    <property type="project" value="UniProtKB-KW"/>
</dbReference>
<feature type="binding site" evidence="10">
    <location>
        <position position="414"/>
    </location>
    <ligand>
        <name>L-glutamate</name>
        <dbReference type="ChEBI" id="CHEBI:29985"/>
    </ligand>
</feature>
<evidence type="ECO:0000256" key="6">
    <source>
        <dbReference type="ARBA" id="ARBA00023145"/>
    </source>
</evidence>
<dbReference type="EC" id="2.3.2.2" evidence="11"/>
<comment type="PTM">
    <text evidence="11">Cleaved by autocatalysis into a large and a small subunit.</text>
</comment>
<evidence type="ECO:0000256" key="10">
    <source>
        <dbReference type="PIRSR" id="PIRSR600101-2"/>
    </source>
</evidence>
<proteinExistence type="inferred from homology"/>
<feature type="binding site" evidence="10">
    <location>
        <position position="465"/>
    </location>
    <ligand>
        <name>L-glutamate</name>
        <dbReference type="ChEBI" id="CHEBI:29985"/>
    </ligand>
</feature>
<dbReference type="AlphaFoldDB" id="A0A934KUR5"/>
<evidence type="ECO:0000256" key="12">
    <source>
        <dbReference type="SAM" id="SignalP"/>
    </source>
</evidence>
<name>A0A934KUR5_9FLAO</name>
<comment type="caution">
    <text evidence="13">The sequence shown here is derived from an EMBL/GenBank/DDBJ whole genome shotgun (WGS) entry which is preliminary data.</text>
</comment>
<comment type="similarity">
    <text evidence="3 11">Belongs to the gamma-glutamyltransferase family.</text>
</comment>
<dbReference type="Gene3D" id="3.60.20.40">
    <property type="match status" value="1"/>
</dbReference>
<feature type="signal peptide" evidence="12">
    <location>
        <begin position="1"/>
        <end position="25"/>
    </location>
</feature>
<comment type="catalytic activity">
    <reaction evidence="8 11">
        <text>an N-terminal (5-L-glutamyl)-[peptide] + an alpha-amino acid = 5-L-glutamyl amino acid + an N-terminal L-alpha-aminoacyl-[peptide]</text>
        <dbReference type="Rhea" id="RHEA:23904"/>
        <dbReference type="Rhea" id="RHEA-COMP:9780"/>
        <dbReference type="Rhea" id="RHEA-COMP:9795"/>
        <dbReference type="ChEBI" id="CHEBI:77644"/>
        <dbReference type="ChEBI" id="CHEBI:78597"/>
        <dbReference type="ChEBI" id="CHEBI:78599"/>
        <dbReference type="ChEBI" id="CHEBI:78608"/>
        <dbReference type="EC" id="2.3.2.2"/>
    </reaction>
</comment>
<gene>
    <name evidence="13" type="primary">ggt</name>
    <name evidence="13" type="ORF">JEM65_17230</name>
</gene>
<feature type="binding site" evidence="10">
    <location>
        <position position="97"/>
    </location>
    <ligand>
        <name>L-glutamate</name>
        <dbReference type="ChEBI" id="CHEBI:29985"/>
    </ligand>
</feature>
<evidence type="ECO:0000256" key="1">
    <source>
        <dbReference type="ARBA" id="ARBA00001049"/>
    </source>
</evidence>
<dbReference type="NCBIfam" id="TIGR00066">
    <property type="entry name" value="g_glut_trans"/>
    <property type="match status" value="1"/>
</dbReference>
<dbReference type="InterPro" id="IPR000101">
    <property type="entry name" value="GGT_peptidase"/>
</dbReference>
<feature type="chain" id="PRO_5037043661" description="Glutathione hydrolase proenzyme" evidence="12">
    <location>
        <begin position="26"/>
        <end position="563"/>
    </location>
</feature>
<evidence type="ECO:0000256" key="5">
    <source>
        <dbReference type="ARBA" id="ARBA00022801"/>
    </source>
</evidence>
<comment type="subunit">
    <text evidence="11">This enzyme consists of two polypeptide chains, which are synthesized in precursor form from a single polypeptide.</text>
</comment>
<dbReference type="InterPro" id="IPR043137">
    <property type="entry name" value="GGT_ssub_C"/>
</dbReference>
<dbReference type="Pfam" id="PF01019">
    <property type="entry name" value="G_glu_transpept"/>
    <property type="match status" value="1"/>
</dbReference>
<dbReference type="InterPro" id="IPR029055">
    <property type="entry name" value="Ntn_hydrolases_N"/>
</dbReference>
<keyword evidence="5 11" id="KW-0378">Hydrolase</keyword>
<dbReference type="Gene3D" id="1.10.246.130">
    <property type="match status" value="1"/>
</dbReference>
<evidence type="ECO:0000313" key="13">
    <source>
        <dbReference type="EMBL" id="MBJ7882380.1"/>
    </source>
</evidence>
<evidence type="ECO:0000256" key="11">
    <source>
        <dbReference type="RuleBase" id="RU368036"/>
    </source>
</evidence>
<dbReference type="RefSeq" id="WP_199602342.1">
    <property type="nucleotide sequence ID" value="NZ_JAEHJZ010000046.1"/>
</dbReference>
<comment type="catalytic activity">
    <reaction evidence="1 11">
        <text>an S-substituted glutathione + H2O = an S-substituted L-cysteinylglycine + L-glutamate</text>
        <dbReference type="Rhea" id="RHEA:59468"/>
        <dbReference type="ChEBI" id="CHEBI:15377"/>
        <dbReference type="ChEBI" id="CHEBI:29985"/>
        <dbReference type="ChEBI" id="CHEBI:90779"/>
        <dbReference type="ChEBI" id="CHEBI:143103"/>
        <dbReference type="EC" id="3.4.19.13"/>
    </reaction>
</comment>
<evidence type="ECO:0000256" key="3">
    <source>
        <dbReference type="ARBA" id="ARBA00009381"/>
    </source>
</evidence>
<evidence type="ECO:0000313" key="14">
    <source>
        <dbReference type="Proteomes" id="UP000662373"/>
    </source>
</evidence>
<evidence type="ECO:0000256" key="4">
    <source>
        <dbReference type="ARBA" id="ARBA00022679"/>
    </source>
</evidence>
<accession>A0A934KUR5</accession>
<evidence type="ECO:0000256" key="9">
    <source>
        <dbReference type="PIRSR" id="PIRSR600101-1"/>
    </source>
</evidence>
<dbReference type="InterPro" id="IPR043138">
    <property type="entry name" value="GGT_lsub"/>
</dbReference>
<keyword evidence="14" id="KW-1185">Reference proteome</keyword>
<sequence>MRNIKSSFVIALILATSLFYHTSFAQTYGQNGMVVSDNTVASQVGTNILKKGGNAIDASIATAFALAVTHPQAGNIGGGGFLVYMDANGMSTTIDFREKAPLLATADMFLDSDGSLIKDSNHQGLKSVGVPGTVAGLFMAHQKYGKLPWKDLVQPSVDLAANGVEFSYTLAEHAKNFNKGSQPQFLKDYYKNSKGELTKHGELWVQKNLAETLKLIRDKGKDGFYKGAVAQEIATFMKANGGIITLEDLQKYEAVERKAITGTYKEYGIVSMPPPSSGGVAIIEMLNIMEQANLDSIAFNSTAYVHLVAEAMRRAFADRAEYLGDPDFNLEMPLDRLTSKEFAKMRYNNIDLHRASVSDTLKFGQLYDGKNTTHLSVIDKTGNAVSLTYTLEQSYGSGLGSPKLGFIFNNEMGDFNPQPGYTDSGWLIGTNPNIIQPEKRMLSSMSPTIVTKDGKPYLIIGSPGGRTIINTVFQTILNVVAYDMPIKKAIEAMKIHHQWFPDELIFENDLISPDTKKALEEMGHVVKGRENLGRLMGILIPTDGAVYIGASDSSSPDGGAVGY</sequence>
<dbReference type="EC" id="3.4.19.13" evidence="11"/>
<dbReference type="GO" id="GO:0036374">
    <property type="term" value="F:glutathione hydrolase activity"/>
    <property type="evidence" value="ECO:0007669"/>
    <property type="project" value="UniProtKB-UniRule"/>
</dbReference>
<dbReference type="PROSITE" id="PS00462">
    <property type="entry name" value="G_GLU_TRANSPEPTIDASE"/>
    <property type="match status" value="1"/>
</dbReference>
<comment type="catalytic activity">
    <reaction evidence="2 11">
        <text>glutathione + H2O = L-cysteinylglycine + L-glutamate</text>
        <dbReference type="Rhea" id="RHEA:28807"/>
        <dbReference type="ChEBI" id="CHEBI:15377"/>
        <dbReference type="ChEBI" id="CHEBI:29985"/>
        <dbReference type="ChEBI" id="CHEBI:57925"/>
        <dbReference type="ChEBI" id="CHEBI:61694"/>
        <dbReference type="EC" id="3.4.19.13"/>
    </reaction>
</comment>
<dbReference type="PRINTS" id="PR01210">
    <property type="entry name" value="GGTRANSPTASE"/>
</dbReference>
<dbReference type="SUPFAM" id="SSF56235">
    <property type="entry name" value="N-terminal nucleophile aminohydrolases (Ntn hydrolases)"/>
    <property type="match status" value="1"/>
</dbReference>
<dbReference type="InterPro" id="IPR055262">
    <property type="entry name" value="GGT_CS"/>
</dbReference>
<protein>
    <recommendedName>
        <fullName evidence="11">Glutathione hydrolase proenzyme</fullName>
        <ecNumber evidence="11">2.3.2.2</ecNumber>
        <ecNumber evidence="11">3.4.19.13</ecNumber>
    </recommendedName>
    <component>
        <recommendedName>
            <fullName evidence="11">Glutathione hydrolase large chain</fullName>
        </recommendedName>
    </component>
    <component>
        <recommendedName>
            <fullName evidence="11">Glutathione hydrolase small chain</fullName>
        </recommendedName>
    </component>
</protein>
<keyword evidence="12" id="KW-0732">Signal</keyword>
<dbReference type="GO" id="GO:0006751">
    <property type="term" value="P:glutathione catabolic process"/>
    <property type="evidence" value="ECO:0007669"/>
    <property type="project" value="UniProtKB-UniRule"/>
</dbReference>
<dbReference type="GO" id="GO:0103068">
    <property type="term" value="F:leukotriene C4 gamma-glutamyl transferase activity"/>
    <property type="evidence" value="ECO:0007669"/>
    <property type="project" value="UniProtKB-EC"/>
</dbReference>
<organism evidence="13 14">
    <name type="scientific">Gelidibacter salicanalis</name>
    <dbReference type="NCBI Taxonomy" id="291193"/>
    <lineage>
        <taxon>Bacteria</taxon>
        <taxon>Pseudomonadati</taxon>
        <taxon>Bacteroidota</taxon>
        <taxon>Flavobacteriia</taxon>
        <taxon>Flavobacteriales</taxon>
        <taxon>Flavobacteriaceae</taxon>
        <taxon>Gelidibacter</taxon>
    </lineage>
</organism>
<dbReference type="PANTHER" id="PTHR43199">
    <property type="entry name" value="GLUTATHIONE HYDROLASE"/>
    <property type="match status" value="1"/>
</dbReference>
<keyword evidence="7 11" id="KW-0012">Acyltransferase</keyword>
<dbReference type="Proteomes" id="UP000662373">
    <property type="component" value="Unassembled WGS sequence"/>
</dbReference>